<evidence type="ECO:0000313" key="6">
    <source>
        <dbReference type="Proteomes" id="UP000254495"/>
    </source>
</evidence>
<reference evidence="1" key="4">
    <citation type="submission" date="2023-05" db="EMBL/GenBank/DDBJ databases">
        <title>Efficient inhibition of multidrug-resistant Escherichia coli by a new antibiotic combination.</title>
        <authorList>
            <person name="Lin T."/>
        </authorList>
    </citation>
    <scope>NUCLEOTIDE SEQUENCE</scope>
    <source>
        <strain evidence="1">YmmD45</strain>
    </source>
</reference>
<dbReference type="OMA" id="METHVYA"/>
<dbReference type="EMBL" id="LR134238">
    <property type="protein sequence ID" value="VED12877.1"/>
    <property type="molecule type" value="Genomic_DNA"/>
</dbReference>
<protein>
    <submittedName>
        <fullName evidence="2">DUF4150 domain-containing protein</fullName>
    </submittedName>
</protein>
<dbReference type="AlphaFoldDB" id="A0A0Q3IQ96"/>
<dbReference type="Pfam" id="PF13665">
    <property type="entry name" value="Tox-PAAR-like"/>
    <property type="match status" value="1"/>
</dbReference>
<dbReference type="Proteomes" id="UP000272662">
    <property type="component" value="Unassembled WGS sequence"/>
</dbReference>
<reference evidence="7 9" key="3">
    <citation type="submission" date="2018-12" db="EMBL/GenBank/DDBJ databases">
        <authorList>
            <consortium name="Pathogen Informatics"/>
        </authorList>
    </citation>
    <scope>NUCLEOTIDE SEQUENCE [LARGE SCALE GENOMIC DNA]</scope>
    <source>
        <strain evidence="4 7">NCTC9044</strain>
        <strain evidence="5 9">NCTC9702</strain>
    </source>
</reference>
<dbReference type="EMBL" id="RRVG01000001">
    <property type="protein sequence ID" value="RRL51907.1"/>
    <property type="molecule type" value="Genomic_DNA"/>
</dbReference>
<organism evidence="2 8">
    <name type="scientific">Escherichia coli</name>
    <dbReference type="NCBI Taxonomy" id="562"/>
    <lineage>
        <taxon>Bacteria</taxon>
        <taxon>Pseudomonadati</taxon>
        <taxon>Pseudomonadota</taxon>
        <taxon>Gammaproteobacteria</taxon>
        <taxon>Enterobacterales</taxon>
        <taxon>Enterobacteriaceae</taxon>
        <taxon>Escherichia</taxon>
    </lineage>
</organism>
<sequence>METNVYINGREACSRASDGKSAGAFPDPCWSPPPPPTGPVVVPYSNTAYARDLQNGTATVFICKSMVAQKDRSYFSTSEGNVPATPGFQKGHGWKTIPSILLLQ</sequence>
<dbReference type="RefSeq" id="WP_001305541.1">
    <property type="nucleotide sequence ID" value="NZ_AP022173.1"/>
</dbReference>
<evidence type="ECO:0000313" key="7">
    <source>
        <dbReference type="Proteomes" id="UP000271797"/>
    </source>
</evidence>
<evidence type="ECO:0000313" key="4">
    <source>
        <dbReference type="EMBL" id="VED12877.1"/>
    </source>
</evidence>
<dbReference type="Proteomes" id="UP000271797">
    <property type="component" value="Chromosome"/>
</dbReference>
<name>A0A0Q3IQ96_ECOLX</name>
<dbReference type="Proteomes" id="UP000254495">
    <property type="component" value="Unassembled WGS sequence"/>
</dbReference>
<dbReference type="EMBL" id="UGCU01000001">
    <property type="protein sequence ID" value="STJ12725.1"/>
    <property type="molecule type" value="Genomic_DNA"/>
</dbReference>
<accession>A0A0Q3IQ96</accession>
<dbReference type="EMBL" id="LR134246">
    <property type="protein sequence ID" value="VED36959.1"/>
    <property type="molecule type" value="Genomic_DNA"/>
</dbReference>
<evidence type="ECO:0000313" key="8">
    <source>
        <dbReference type="Proteomes" id="UP000272662"/>
    </source>
</evidence>
<reference evidence="3 6" key="1">
    <citation type="submission" date="2018-06" db="EMBL/GenBank/DDBJ databases">
        <authorList>
            <consortium name="Pathogen Informatics"/>
            <person name="Doyle S."/>
        </authorList>
    </citation>
    <scope>NUCLEOTIDE SEQUENCE [LARGE SCALE GENOMIC DNA]</scope>
    <source>
        <strain evidence="3 6">NCTC9077</strain>
    </source>
</reference>
<dbReference type="EMBL" id="JASMQD010000001">
    <property type="protein sequence ID" value="MDK2697370.1"/>
    <property type="molecule type" value="Genomic_DNA"/>
</dbReference>
<gene>
    <name evidence="2" type="ORF">DU321_02215</name>
    <name evidence="4" type="ORF">NCTC9044_03727</name>
    <name evidence="3" type="ORF">NCTC9077_04494</name>
    <name evidence="5" type="ORF">NCTC9702_04267</name>
    <name evidence="1" type="ORF">QO046_24125</name>
</gene>
<evidence type="ECO:0000313" key="9">
    <source>
        <dbReference type="Proteomes" id="UP000277930"/>
    </source>
</evidence>
<evidence type="ECO:0000313" key="3">
    <source>
        <dbReference type="EMBL" id="STJ12725.1"/>
    </source>
</evidence>
<evidence type="ECO:0000313" key="5">
    <source>
        <dbReference type="EMBL" id="VED36959.1"/>
    </source>
</evidence>
<reference evidence="2 8" key="2">
    <citation type="submission" date="2018-11" db="EMBL/GenBank/DDBJ databases">
        <title>E. coli isolates of the female bladder.</title>
        <authorList>
            <person name="Garretto A."/>
            <person name="Miller-Ensminger T."/>
            <person name="Wolfe A.J."/>
            <person name="Putonti C."/>
        </authorList>
    </citation>
    <scope>NUCLEOTIDE SEQUENCE [LARGE SCALE GENOMIC DNA]</scope>
    <source>
        <strain evidence="2 8">UMB1727</strain>
    </source>
</reference>
<dbReference type="Proteomes" id="UP001223829">
    <property type="component" value="Unassembled WGS sequence"/>
</dbReference>
<proteinExistence type="predicted"/>
<dbReference type="Proteomes" id="UP000277930">
    <property type="component" value="Chromosome 1"/>
</dbReference>
<evidence type="ECO:0000313" key="1">
    <source>
        <dbReference type="EMBL" id="MDK2697370.1"/>
    </source>
</evidence>
<evidence type="ECO:0000313" key="2">
    <source>
        <dbReference type="EMBL" id="RRL51907.1"/>
    </source>
</evidence>